<dbReference type="InterPro" id="IPR021382">
    <property type="entry name" value="DUF3014"/>
</dbReference>
<feature type="region of interest" description="Disordered" evidence="1">
    <location>
        <begin position="41"/>
        <end position="83"/>
    </location>
</feature>
<protein>
    <recommendedName>
        <fullName evidence="5">DUF3014 domain-containing protein</fullName>
    </recommendedName>
</protein>
<evidence type="ECO:0000313" key="4">
    <source>
        <dbReference type="Proteomes" id="UP000461670"/>
    </source>
</evidence>
<reference evidence="4" key="1">
    <citation type="journal article" date="2020" name="MBio">
        <title>Horizontal gene transfer to a defensive symbiont with a reduced genome amongst a multipartite beetle microbiome.</title>
        <authorList>
            <person name="Waterworth S.C."/>
            <person name="Florez L.V."/>
            <person name="Rees E.R."/>
            <person name="Hertweck C."/>
            <person name="Kaltenpoth M."/>
            <person name="Kwan J.C."/>
        </authorList>
    </citation>
    <scope>NUCLEOTIDE SEQUENCE [LARGE SCALE GENOMIC DNA]</scope>
</reference>
<gene>
    <name evidence="3" type="ORF">GAK30_02162</name>
</gene>
<dbReference type="AlphaFoldDB" id="A0A7V8FNK7"/>
<dbReference type="Pfam" id="PF11219">
    <property type="entry name" value="DUF3014"/>
    <property type="match status" value="1"/>
</dbReference>
<keyword evidence="2" id="KW-0812">Transmembrane</keyword>
<organism evidence="3 4">
    <name type="scientific">Paracidovorax wautersii</name>
    <dbReference type="NCBI Taxonomy" id="1177982"/>
    <lineage>
        <taxon>Bacteria</taxon>
        <taxon>Pseudomonadati</taxon>
        <taxon>Pseudomonadota</taxon>
        <taxon>Betaproteobacteria</taxon>
        <taxon>Burkholderiales</taxon>
        <taxon>Comamonadaceae</taxon>
        <taxon>Paracidovorax</taxon>
    </lineage>
</organism>
<sequence>MNQRKESSGHWWVALVVVGLLLAGGYYWLFLREVPEPAPTAVSAPEAAPEPAPSASLPSAPAYPVAPEEAAPDPAAKPLPGDARGAESYFSGELGRLLAGSPLLGWLHLDDFARRVVATVDNLPGRHVAPMVWPVQSTPERLAVAEHDGKTTLDARNAERYRPLVQAFAAVDTARAVALYRRAYPLFQKAYEDLGYPGRYFNDRLVQVIDHLLATPDLPDPIAVVLPPINPADGASAPQRPWVRYEFADPTLEKLSSGQKIMLRMGAANRTVVKAKLREWRTAVTATAPR</sequence>
<proteinExistence type="predicted"/>
<keyword evidence="2" id="KW-1133">Transmembrane helix</keyword>
<dbReference type="EMBL" id="WNDQ01000027">
    <property type="protein sequence ID" value="KAF1021006.1"/>
    <property type="molecule type" value="Genomic_DNA"/>
</dbReference>
<accession>A0A7V8FNK7</accession>
<name>A0A7V8FNK7_9BURK</name>
<evidence type="ECO:0000313" key="3">
    <source>
        <dbReference type="EMBL" id="KAF1021006.1"/>
    </source>
</evidence>
<feature type="transmembrane region" description="Helical" evidence="2">
    <location>
        <begin position="12"/>
        <end position="30"/>
    </location>
</feature>
<dbReference type="Proteomes" id="UP000461670">
    <property type="component" value="Unassembled WGS sequence"/>
</dbReference>
<keyword evidence="2" id="KW-0472">Membrane</keyword>
<evidence type="ECO:0000256" key="2">
    <source>
        <dbReference type="SAM" id="Phobius"/>
    </source>
</evidence>
<evidence type="ECO:0000256" key="1">
    <source>
        <dbReference type="SAM" id="MobiDB-lite"/>
    </source>
</evidence>
<comment type="caution">
    <text evidence="3">The sequence shown here is derived from an EMBL/GenBank/DDBJ whole genome shotgun (WGS) entry which is preliminary data.</text>
</comment>
<evidence type="ECO:0008006" key="5">
    <source>
        <dbReference type="Google" id="ProtNLM"/>
    </source>
</evidence>